<dbReference type="Proteomes" id="UP000223071">
    <property type="component" value="Unassembled WGS sequence"/>
</dbReference>
<name>A0A2A9HGX6_TEPT2</name>
<dbReference type="GO" id="GO:0005886">
    <property type="term" value="C:plasma membrane"/>
    <property type="evidence" value="ECO:0007669"/>
    <property type="project" value="UniProtKB-SubCell"/>
</dbReference>
<evidence type="ECO:0000256" key="2">
    <source>
        <dbReference type="ARBA" id="ARBA00022475"/>
    </source>
</evidence>
<sequence length="300" mass="33115">MELLIAFSTFLFITLMTYGLLYRSSGNSAMDVRLGGLRYTRPAKEALPDPEAAFTQRVIKPLVASVNRQINAILPSSIEERVEMALVQAGLRIKPGQFIVLVAIFAGLLPLLGLVYAMSAGLDAQRTLLVFVVLSGLGLYAPRIFLLGRIRRRQKEIWKSLPDAFDLITASVEAGLGIDAAFTRVIEKVKGPFAEELTRTMREVQMGRARRDAFLDMADRTGVDELRQLVNAIVQAEAMGISIGSVIRVQTGVIRTKRRQRAEEAAFKAPIKMVFPLVFFIFPAIMIVIGGPAIIQLKNL</sequence>
<feature type="transmembrane region" description="Helical" evidence="6">
    <location>
        <begin position="128"/>
        <end position="146"/>
    </location>
</feature>
<comment type="caution">
    <text evidence="8">The sequence shown here is derived from an EMBL/GenBank/DDBJ whole genome shotgun (WGS) entry which is preliminary data.</text>
</comment>
<keyword evidence="2" id="KW-1003">Cell membrane</keyword>
<dbReference type="PANTHER" id="PTHR35007:SF2">
    <property type="entry name" value="PILUS ASSEMBLE PROTEIN"/>
    <property type="match status" value="1"/>
</dbReference>
<keyword evidence="4 6" id="KW-1133">Transmembrane helix</keyword>
<evidence type="ECO:0000313" key="9">
    <source>
        <dbReference type="Proteomes" id="UP000223071"/>
    </source>
</evidence>
<accession>A0A2A9HGX6</accession>
<keyword evidence="5 6" id="KW-0472">Membrane</keyword>
<evidence type="ECO:0000259" key="7">
    <source>
        <dbReference type="Pfam" id="PF00482"/>
    </source>
</evidence>
<dbReference type="EMBL" id="PDJQ01000001">
    <property type="protein sequence ID" value="PFG74340.1"/>
    <property type="molecule type" value="Genomic_DNA"/>
</dbReference>
<dbReference type="InterPro" id="IPR018076">
    <property type="entry name" value="T2SS_GspF_dom"/>
</dbReference>
<comment type="subcellular location">
    <subcellularLocation>
        <location evidence="1">Cell membrane</location>
        <topology evidence="1">Multi-pass membrane protein</topology>
    </subcellularLocation>
</comment>
<evidence type="ECO:0000256" key="3">
    <source>
        <dbReference type="ARBA" id="ARBA00022692"/>
    </source>
</evidence>
<feature type="domain" description="Type II secretion system protein GspF" evidence="7">
    <location>
        <begin position="166"/>
        <end position="289"/>
    </location>
</feature>
<evidence type="ECO:0000256" key="4">
    <source>
        <dbReference type="ARBA" id="ARBA00022989"/>
    </source>
</evidence>
<organism evidence="8 9">
    <name type="scientific">Tepidiforma thermophila (strain KCTC 52669 / CGMCC 1.13589 / G233)</name>
    <dbReference type="NCBI Taxonomy" id="2761530"/>
    <lineage>
        <taxon>Bacteria</taxon>
        <taxon>Bacillati</taxon>
        <taxon>Chloroflexota</taxon>
        <taxon>Tepidiformia</taxon>
        <taxon>Tepidiformales</taxon>
        <taxon>Tepidiformaceae</taxon>
        <taxon>Tepidiforma</taxon>
    </lineage>
</organism>
<evidence type="ECO:0000256" key="6">
    <source>
        <dbReference type="SAM" id="Phobius"/>
    </source>
</evidence>
<protein>
    <submittedName>
        <fullName evidence="8">Tight adherence protein C</fullName>
    </submittedName>
</protein>
<dbReference type="Pfam" id="PF00482">
    <property type="entry name" value="T2SSF"/>
    <property type="match status" value="1"/>
</dbReference>
<dbReference type="RefSeq" id="WP_098503732.1">
    <property type="nucleotide sequence ID" value="NZ_PDJQ01000001.1"/>
</dbReference>
<keyword evidence="9" id="KW-1185">Reference proteome</keyword>
<feature type="transmembrane region" description="Helical" evidence="6">
    <location>
        <begin position="98"/>
        <end position="122"/>
    </location>
</feature>
<reference evidence="8 9" key="1">
    <citation type="submission" date="2017-09" db="EMBL/GenBank/DDBJ databases">
        <title>Sequencing the genomes of two abundant thermophiles in Great Basin hot springs: Thermocrinis jamiesonii and novel Chloroflexi Thermoflexus hugenholtzii.</title>
        <authorList>
            <person name="Hedlund B."/>
        </authorList>
    </citation>
    <scope>NUCLEOTIDE SEQUENCE [LARGE SCALE GENOMIC DNA]</scope>
    <source>
        <strain evidence="8 9">G233</strain>
    </source>
</reference>
<dbReference type="AlphaFoldDB" id="A0A2A9HGX6"/>
<evidence type="ECO:0000256" key="5">
    <source>
        <dbReference type="ARBA" id="ARBA00023136"/>
    </source>
</evidence>
<gene>
    <name evidence="8" type="ORF">A9A59_1559</name>
</gene>
<feature type="transmembrane region" description="Helical" evidence="6">
    <location>
        <begin position="274"/>
        <end position="295"/>
    </location>
</feature>
<dbReference type="PANTHER" id="PTHR35007">
    <property type="entry name" value="INTEGRAL MEMBRANE PROTEIN-RELATED"/>
    <property type="match status" value="1"/>
</dbReference>
<feature type="transmembrane region" description="Helical" evidence="6">
    <location>
        <begin position="6"/>
        <end position="23"/>
    </location>
</feature>
<proteinExistence type="predicted"/>
<keyword evidence="3 6" id="KW-0812">Transmembrane</keyword>
<evidence type="ECO:0000313" key="8">
    <source>
        <dbReference type="EMBL" id="PFG74340.1"/>
    </source>
</evidence>
<evidence type="ECO:0000256" key="1">
    <source>
        <dbReference type="ARBA" id="ARBA00004651"/>
    </source>
</evidence>